<keyword evidence="2" id="KW-0012">Acyltransferase</keyword>
<dbReference type="SUPFAM" id="SSF55729">
    <property type="entry name" value="Acyl-CoA N-acyltransferases (Nat)"/>
    <property type="match status" value="1"/>
</dbReference>
<dbReference type="CDD" id="cd04301">
    <property type="entry name" value="NAT_SF"/>
    <property type="match status" value="1"/>
</dbReference>
<protein>
    <submittedName>
        <fullName evidence="4">GNAT family N-acetyltransferase</fullName>
    </submittedName>
</protein>
<evidence type="ECO:0000259" key="3">
    <source>
        <dbReference type="PROSITE" id="PS51186"/>
    </source>
</evidence>
<evidence type="ECO:0000313" key="4">
    <source>
        <dbReference type="EMBL" id="RLP72598.1"/>
    </source>
</evidence>
<reference evidence="4 5" key="1">
    <citation type="submission" date="2018-10" db="EMBL/GenBank/DDBJ databases">
        <authorList>
            <person name="Li J."/>
        </authorList>
    </citation>
    <scope>NUCLEOTIDE SEQUENCE [LARGE SCALE GENOMIC DNA]</scope>
    <source>
        <strain evidence="4 5">CCTCC AB209002</strain>
    </source>
</reference>
<dbReference type="InterPro" id="IPR000182">
    <property type="entry name" value="GNAT_dom"/>
</dbReference>
<dbReference type="PANTHER" id="PTHR43877:SF2">
    <property type="entry name" value="AMINOALKYLPHOSPHONATE N-ACETYLTRANSFERASE-RELATED"/>
    <property type="match status" value="1"/>
</dbReference>
<evidence type="ECO:0000313" key="5">
    <source>
        <dbReference type="Proteomes" id="UP000270299"/>
    </source>
</evidence>
<evidence type="ECO:0000256" key="1">
    <source>
        <dbReference type="ARBA" id="ARBA00022679"/>
    </source>
</evidence>
<dbReference type="PROSITE" id="PS51186">
    <property type="entry name" value="GNAT"/>
    <property type="match status" value="1"/>
</dbReference>
<dbReference type="Gene3D" id="3.40.630.30">
    <property type="match status" value="1"/>
</dbReference>
<keyword evidence="5" id="KW-1185">Reference proteome</keyword>
<proteinExistence type="predicted"/>
<dbReference type="EMBL" id="RCUV01000005">
    <property type="protein sequence ID" value="RLP72598.1"/>
    <property type="molecule type" value="Genomic_DNA"/>
</dbReference>
<dbReference type="PANTHER" id="PTHR43877">
    <property type="entry name" value="AMINOALKYLPHOSPHONATE N-ACETYLTRANSFERASE-RELATED-RELATED"/>
    <property type="match status" value="1"/>
</dbReference>
<dbReference type="Pfam" id="PF00583">
    <property type="entry name" value="Acetyltransf_1"/>
    <property type="match status" value="1"/>
</dbReference>
<dbReference type="InterPro" id="IPR050832">
    <property type="entry name" value="Bact_Acetyltransf"/>
</dbReference>
<keyword evidence="1 4" id="KW-0808">Transferase</keyword>
<dbReference type="Proteomes" id="UP000270299">
    <property type="component" value="Unassembled WGS sequence"/>
</dbReference>
<gene>
    <name evidence="4" type="ORF">D9V29_04040</name>
</gene>
<dbReference type="OrthoDB" id="3381976at2"/>
<dbReference type="InterPro" id="IPR016181">
    <property type="entry name" value="Acyl_CoA_acyltransferase"/>
</dbReference>
<dbReference type="RefSeq" id="WP_121672316.1">
    <property type="nucleotide sequence ID" value="NZ_BMXM01000001.1"/>
</dbReference>
<organism evidence="4 5">
    <name type="scientific">Mycetocola manganoxydans</name>
    <dbReference type="NCBI Taxonomy" id="699879"/>
    <lineage>
        <taxon>Bacteria</taxon>
        <taxon>Bacillati</taxon>
        <taxon>Actinomycetota</taxon>
        <taxon>Actinomycetes</taxon>
        <taxon>Micrococcales</taxon>
        <taxon>Microbacteriaceae</taxon>
        <taxon>Mycetocola</taxon>
    </lineage>
</organism>
<sequence length="159" mass="17554">MPRLTTRPMTQDEFDHWQSALAHEYAEDQVAAGNWPREDALDRALAQNAQLLPQGIDTPRTFLVLAIGEDGQAVGRAWVSLDHPRGALDTAFLYDIEIDEAHRGEGFGRLLLADIERLVAAEGIGALELNVFGNNPTAIALYQSSGYSVVTQQMRKPLR</sequence>
<name>A0A3L6ZY04_9MICO</name>
<dbReference type="GO" id="GO:0016747">
    <property type="term" value="F:acyltransferase activity, transferring groups other than amino-acyl groups"/>
    <property type="evidence" value="ECO:0007669"/>
    <property type="project" value="InterPro"/>
</dbReference>
<feature type="domain" description="N-acetyltransferase" evidence="3">
    <location>
        <begin position="4"/>
        <end position="159"/>
    </location>
</feature>
<accession>A0A3L6ZY04</accession>
<comment type="caution">
    <text evidence="4">The sequence shown here is derived from an EMBL/GenBank/DDBJ whole genome shotgun (WGS) entry which is preliminary data.</text>
</comment>
<dbReference type="AlphaFoldDB" id="A0A3L6ZY04"/>
<evidence type="ECO:0000256" key="2">
    <source>
        <dbReference type="ARBA" id="ARBA00023315"/>
    </source>
</evidence>